<sequence>MNTEMNRELKTERYLLQRELWPASGRHIMAQYNEEAILVYQAYNKKIADYAVQIQKLNGPDWSSTRMTWIKTNFLWMMFRSNWARKKNQDHILGIWLKLESFNKYLRMPDSEKGTVRIQDPDHYPSGDRHPLRKAVQLGLKNVQGFINGDDIVLIQDLTEFVHAQHEALENNLDELVIPEEKIYSIEGLVKQNGLEEKSHLILLSYRGKQKPIVMYGRDEKELLDLVFQKFKVKPKSITTLTGDVLTKELLNVLPKGSTLFIH</sequence>
<dbReference type="Pfam" id="PF14124">
    <property type="entry name" value="DUF4291"/>
    <property type="match status" value="2"/>
</dbReference>
<reference evidence="1 2" key="1">
    <citation type="submission" date="2024-03" db="EMBL/GenBank/DDBJ databases">
        <title>The Acrasis kona genome and developmental transcriptomes reveal deep origins of eukaryotic multicellular pathways.</title>
        <authorList>
            <person name="Sheikh S."/>
            <person name="Fu C.-J."/>
            <person name="Brown M.W."/>
            <person name="Baldauf S.L."/>
        </authorList>
    </citation>
    <scope>NUCLEOTIDE SEQUENCE [LARGE SCALE GENOMIC DNA]</scope>
    <source>
        <strain evidence="1 2">ATCC MYA-3509</strain>
    </source>
</reference>
<name>A0AAW2YK68_9EUKA</name>
<organism evidence="1 2">
    <name type="scientific">Acrasis kona</name>
    <dbReference type="NCBI Taxonomy" id="1008807"/>
    <lineage>
        <taxon>Eukaryota</taxon>
        <taxon>Discoba</taxon>
        <taxon>Heterolobosea</taxon>
        <taxon>Tetramitia</taxon>
        <taxon>Eutetramitia</taxon>
        <taxon>Acrasidae</taxon>
        <taxon>Acrasis</taxon>
    </lineage>
</organism>
<dbReference type="InterPro" id="IPR025633">
    <property type="entry name" value="DUF4291"/>
</dbReference>
<evidence type="ECO:0000313" key="1">
    <source>
        <dbReference type="EMBL" id="KAL0477499.1"/>
    </source>
</evidence>
<keyword evidence="2" id="KW-1185">Reference proteome</keyword>
<dbReference type="Proteomes" id="UP001431209">
    <property type="component" value="Unassembled WGS sequence"/>
</dbReference>
<proteinExistence type="predicted"/>
<dbReference type="EMBL" id="JAOPGA020000191">
    <property type="protein sequence ID" value="KAL0477499.1"/>
    <property type="molecule type" value="Genomic_DNA"/>
</dbReference>
<gene>
    <name evidence="1" type="ORF">AKO1_010843</name>
</gene>
<comment type="caution">
    <text evidence="1">The sequence shown here is derived from an EMBL/GenBank/DDBJ whole genome shotgun (WGS) entry which is preliminary data.</text>
</comment>
<evidence type="ECO:0000313" key="2">
    <source>
        <dbReference type="Proteomes" id="UP001431209"/>
    </source>
</evidence>
<dbReference type="PANTHER" id="PTHR38567:SF1">
    <property type="entry name" value="DUF4291 DOMAIN-CONTAINING PROTEIN"/>
    <property type="match status" value="1"/>
</dbReference>
<dbReference type="PANTHER" id="PTHR38567">
    <property type="entry name" value="DUF4291 DOMAIN-CONTAINING PROTEIN"/>
    <property type="match status" value="1"/>
</dbReference>
<accession>A0AAW2YK68</accession>
<protein>
    <submittedName>
        <fullName evidence="1">Altered inheritance of mitochondria protein</fullName>
    </submittedName>
</protein>
<dbReference type="AlphaFoldDB" id="A0AAW2YK68"/>